<dbReference type="InterPro" id="IPR036249">
    <property type="entry name" value="Thioredoxin-like_sf"/>
</dbReference>
<dbReference type="NCBIfam" id="TIGR01130">
    <property type="entry name" value="ER_PDI_fam"/>
    <property type="match status" value="1"/>
</dbReference>
<keyword evidence="7" id="KW-0256">Endoplasmic reticulum</keyword>
<evidence type="ECO:0000256" key="10">
    <source>
        <dbReference type="ARBA" id="ARBA00023284"/>
    </source>
</evidence>
<feature type="region of interest" description="Disordered" evidence="12">
    <location>
        <begin position="510"/>
        <end position="534"/>
    </location>
</feature>
<evidence type="ECO:0000256" key="12">
    <source>
        <dbReference type="SAM" id="MobiDB-lite"/>
    </source>
</evidence>
<dbReference type="EMBL" id="GL996514">
    <property type="protein sequence ID" value="EGV65565.1"/>
    <property type="molecule type" value="Genomic_DNA"/>
</dbReference>
<comment type="subcellular location">
    <subcellularLocation>
        <location evidence="2">Endoplasmic reticulum lumen</location>
    </subcellularLocation>
</comment>
<evidence type="ECO:0000256" key="11">
    <source>
        <dbReference type="PIRSR" id="PIRSR605792-51"/>
    </source>
</evidence>
<dbReference type="AlphaFoldDB" id="G3B0N1"/>
<sequence length="534" mass="59155">MKFLKLSSVVAIASTVLASGPADGDAIADPNSAVVKLTGETFDAFIESNPLVLAEFFAPWCGYCKKLAPEFVAAADSLNESHPGIKLAQIDCTQDEELCGKFGIRGYPTLKVLRGPETIEDYEGARESAGIIDYMVRSSLPSVQVPETVEEFLALVEQQTKPFAIQLSGEDDEESSDAYSKVADALRKDLTFVSVKGKEFIEALVSKFVDFDASSFAEKAGYVVVHPAEASIIPFSGEEINKDSLTAFFKTEVVPYFSDINRDTYMLYMEAPLPLAYYFYKTPEQREEVEEFFTKLGKTYRGKINFAGLDASLFGKHAESLNMDPEIIPLFAIQDSANNKKYGVDQASNPDGPSIEQIKELIEDFLEGKASPIIKSEPLPTEEEQAASPVYQLVAHNYEELLKDTSKDIFVKYYAHWCGHCKKLAPTWDELGDLYKSGNPDVIIAKIDHSKNDVETSIPIEGYPTLFLYPANGEIDEATGLRKPVVFSGPRVLDAFIDFVKVEGGHGIDGHTLKKVEEEEEEEQEEESIDHDEL</sequence>
<name>G3B0N1_CANTC</name>
<dbReference type="FunFam" id="3.40.30.10:FF:000017">
    <property type="entry name" value="Protein disulfide-isomerase A4"/>
    <property type="match status" value="1"/>
</dbReference>
<evidence type="ECO:0000256" key="9">
    <source>
        <dbReference type="ARBA" id="ARBA00023235"/>
    </source>
</evidence>
<dbReference type="OrthoDB" id="427280at2759"/>
<dbReference type="InterPro" id="IPR005792">
    <property type="entry name" value="Prot_disulphide_isomerase"/>
</dbReference>
<dbReference type="GO" id="GO:0006457">
    <property type="term" value="P:protein folding"/>
    <property type="evidence" value="ECO:0007669"/>
    <property type="project" value="TreeGrafter"/>
</dbReference>
<evidence type="ECO:0000313" key="15">
    <source>
        <dbReference type="EMBL" id="EGV65565.1"/>
    </source>
</evidence>
<gene>
    <name evidence="15" type="ORF">CANTEDRAFT_113194</name>
</gene>
<dbReference type="Proteomes" id="UP000000707">
    <property type="component" value="Unassembled WGS sequence"/>
</dbReference>
<dbReference type="HOGENOM" id="CLU_025879_5_0_1"/>
<dbReference type="GO" id="GO:0034976">
    <property type="term" value="P:response to endoplasmic reticulum stress"/>
    <property type="evidence" value="ECO:0007669"/>
    <property type="project" value="TreeGrafter"/>
</dbReference>
<evidence type="ECO:0000256" key="8">
    <source>
        <dbReference type="ARBA" id="ARBA00023157"/>
    </source>
</evidence>
<reference evidence="15 16" key="1">
    <citation type="journal article" date="2011" name="Proc. Natl. Acad. Sci. U.S.A.">
        <title>Comparative genomics of xylose-fermenting fungi for enhanced biofuel production.</title>
        <authorList>
            <person name="Wohlbach D.J."/>
            <person name="Kuo A."/>
            <person name="Sato T.K."/>
            <person name="Potts K.M."/>
            <person name="Salamov A.A."/>
            <person name="LaButti K.M."/>
            <person name="Sun H."/>
            <person name="Clum A."/>
            <person name="Pangilinan J.L."/>
            <person name="Lindquist E.A."/>
            <person name="Lucas S."/>
            <person name="Lapidus A."/>
            <person name="Jin M."/>
            <person name="Gunawan C."/>
            <person name="Balan V."/>
            <person name="Dale B.E."/>
            <person name="Jeffries T.W."/>
            <person name="Zinkel R."/>
            <person name="Barry K.W."/>
            <person name="Grigoriev I.V."/>
            <person name="Gasch A.P."/>
        </authorList>
    </citation>
    <scope>NUCLEOTIDE SEQUENCE [LARGE SCALE GENOMIC DNA]</scope>
    <source>
        <strain evidence="16">ATCC 10573 / BCRC 21748 / CBS 615 / JCM 9827 / NBRC 10315 / NRRL Y-1498 / VKM Y-70</strain>
    </source>
</reference>
<evidence type="ECO:0000259" key="14">
    <source>
        <dbReference type="PROSITE" id="PS51352"/>
    </source>
</evidence>
<dbReference type="CDD" id="cd02982">
    <property type="entry name" value="PDI_b'_family"/>
    <property type="match status" value="1"/>
</dbReference>
<dbReference type="InterPro" id="IPR017937">
    <property type="entry name" value="Thioredoxin_CS"/>
</dbReference>
<comment type="similarity">
    <text evidence="3">Belongs to the protein disulfide isomerase family.</text>
</comment>
<dbReference type="PRINTS" id="PR00421">
    <property type="entry name" value="THIOREDOXIN"/>
</dbReference>
<keyword evidence="9" id="KW-0413">Isomerase</keyword>
<keyword evidence="6" id="KW-0677">Repeat</keyword>
<dbReference type="GO" id="GO:0003756">
    <property type="term" value="F:protein disulfide isomerase activity"/>
    <property type="evidence" value="ECO:0007669"/>
    <property type="project" value="UniProtKB-EC"/>
</dbReference>
<dbReference type="SUPFAM" id="SSF52833">
    <property type="entry name" value="Thioredoxin-like"/>
    <property type="match status" value="4"/>
</dbReference>
<feature type="compositionally biased region" description="Acidic residues" evidence="12">
    <location>
        <begin position="518"/>
        <end position="534"/>
    </location>
</feature>
<dbReference type="CDD" id="cd02995">
    <property type="entry name" value="PDI_a_PDI_a'_C"/>
    <property type="match status" value="1"/>
</dbReference>
<evidence type="ECO:0000256" key="5">
    <source>
        <dbReference type="ARBA" id="ARBA00022729"/>
    </source>
</evidence>
<feature type="domain" description="Thioredoxin" evidence="14">
    <location>
        <begin position="365"/>
        <end position="505"/>
    </location>
</feature>
<evidence type="ECO:0000256" key="2">
    <source>
        <dbReference type="ARBA" id="ARBA00004319"/>
    </source>
</evidence>
<dbReference type="KEGG" id="cten:18246850"/>
<dbReference type="Gene3D" id="3.40.30.10">
    <property type="entry name" value="Glutaredoxin"/>
    <property type="match status" value="3"/>
</dbReference>
<dbReference type="STRING" id="590646.G3B0N1"/>
<feature type="domain" description="Thioredoxin" evidence="14">
    <location>
        <begin position="21"/>
        <end position="161"/>
    </location>
</feature>
<evidence type="ECO:0000256" key="1">
    <source>
        <dbReference type="ARBA" id="ARBA00001182"/>
    </source>
</evidence>
<dbReference type="eggNOG" id="KOG0190">
    <property type="taxonomic scope" value="Eukaryota"/>
</dbReference>
<comment type="catalytic activity">
    <reaction evidence="1">
        <text>Catalyzes the rearrangement of -S-S- bonds in proteins.</text>
        <dbReference type="EC" id="5.3.4.1"/>
    </reaction>
</comment>
<evidence type="ECO:0000256" key="7">
    <source>
        <dbReference type="ARBA" id="ARBA00022824"/>
    </source>
</evidence>
<dbReference type="PROSITE" id="PS00194">
    <property type="entry name" value="THIOREDOXIN_1"/>
    <property type="match status" value="2"/>
</dbReference>
<feature type="chain" id="PRO_5003442463" description="protein disulfide-isomerase" evidence="13">
    <location>
        <begin position="19"/>
        <end position="534"/>
    </location>
</feature>
<dbReference type="Pfam" id="PF13848">
    <property type="entry name" value="Thioredoxin_6"/>
    <property type="match status" value="1"/>
</dbReference>
<dbReference type="GO" id="GO:0005788">
    <property type="term" value="C:endoplasmic reticulum lumen"/>
    <property type="evidence" value="ECO:0007669"/>
    <property type="project" value="UniProtKB-SubCell"/>
</dbReference>
<evidence type="ECO:0000256" key="6">
    <source>
        <dbReference type="ARBA" id="ARBA00022737"/>
    </source>
</evidence>
<keyword evidence="16" id="KW-1185">Reference proteome</keyword>
<dbReference type="PANTHER" id="PTHR18929">
    <property type="entry name" value="PROTEIN DISULFIDE ISOMERASE"/>
    <property type="match status" value="1"/>
</dbReference>
<feature type="disulfide bond" description="Redox-active" evidence="11">
    <location>
        <begin position="61"/>
        <end position="64"/>
    </location>
</feature>
<keyword evidence="5 13" id="KW-0732">Signal</keyword>
<evidence type="ECO:0000256" key="4">
    <source>
        <dbReference type="ARBA" id="ARBA00012723"/>
    </source>
</evidence>
<accession>G3B0N1</accession>
<dbReference type="PROSITE" id="PS51352">
    <property type="entry name" value="THIOREDOXIN_2"/>
    <property type="match status" value="2"/>
</dbReference>
<dbReference type="Pfam" id="PF00085">
    <property type="entry name" value="Thioredoxin"/>
    <property type="match status" value="2"/>
</dbReference>
<dbReference type="InterPro" id="IPR013766">
    <property type="entry name" value="Thioredoxin_domain"/>
</dbReference>
<dbReference type="GeneID" id="18246850"/>
<dbReference type="EC" id="5.3.4.1" evidence="4"/>
<feature type="signal peptide" evidence="13">
    <location>
        <begin position="1"/>
        <end position="18"/>
    </location>
</feature>
<dbReference type="FunFam" id="3.40.30.10:FF:000139">
    <property type="entry name" value="Protein disulfide-isomerase"/>
    <property type="match status" value="1"/>
</dbReference>
<feature type="disulfide bond" description="Redox-active" evidence="11">
    <location>
        <begin position="418"/>
        <end position="421"/>
    </location>
</feature>
<dbReference type="CDD" id="cd02981">
    <property type="entry name" value="PDI_b_family"/>
    <property type="match status" value="1"/>
</dbReference>
<keyword evidence="8 11" id="KW-1015">Disulfide bond</keyword>
<proteinExistence type="inferred from homology"/>
<evidence type="ECO:0000256" key="13">
    <source>
        <dbReference type="SAM" id="SignalP"/>
    </source>
</evidence>
<keyword evidence="10 11" id="KW-0676">Redox-active center</keyword>
<protein>
    <recommendedName>
        <fullName evidence="4">protein disulfide-isomerase</fullName>
        <ecNumber evidence="4">5.3.4.1</ecNumber>
    </recommendedName>
</protein>
<evidence type="ECO:0000313" key="16">
    <source>
        <dbReference type="Proteomes" id="UP000000707"/>
    </source>
</evidence>
<dbReference type="PANTHER" id="PTHR18929:SF132">
    <property type="entry name" value="PROTEIN DISULFIDE-ISOMERASE A3"/>
    <property type="match status" value="1"/>
</dbReference>
<evidence type="ECO:0000256" key="3">
    <source>
        <dbReference type="ARBA" id="ARBA00006347"/>
    </source>
</evidence>
<organism evidence="16">
    <name type="scientific">Candida tenuis (strain ATCC 10573 / BCRC 21748 / CBS 615 / JCM 9827 / NBRC 10315 / NRRL Y-1498 / VKM Y-70)</name>
    <name type="common">Yeast</name>
    <name type="synonym">Yamadazyma tenuis</name>
    <dbReference type="NCBI Taxonomy" id="590646"/>
    <lineage>
        <taxon>Eukaryota</taxon>
        <taxon>Fungi</taxon>
        <taxon>Dikarya</taxon>
        <taxon>Ascomycota</taxon>
        <taxon>Saccharomycotina</taxon>
        <taxon>Pichiomycetes</taxon>
        <taxon>Debaryomycetaceae</taxon>
        <taxon>Yamadazyma</taxon>
    </lineage>
</organism>
<dbReference type="CDD" id="cd02961">
    <property type="entry name" value="PDI_a_family"/>
    <property type="match status" value="1"/>
</dbReference>